<feature type="transmembrane region" description="Helical" evidence="1">
    <location>
        <begin position="21"/>
        <end position="39"/>
    </location>
</feature>
<feature type="transmembrane region" description="Helical" evidence="1">
    <location>
        <begin position="79"/>
        <end position="98"/>
    </location>
</feature>
<dbReference type="RefSeq" id="WP_284239464.1">
    <property type="nucleotide sequence ID" value="NZ_BSSQ01000013.1"/>
</dbReference>
<keyword evidence="3" id="KW-1185">Reference proteome</keyword>
<gene>
    <name evidence="2" type="ORF">MU1_30680</name>
</gene>
<keyword evidence="1" id="KW-1133">Transmembrane helix</keyword>
<dbReference type="Proteomes" id="UP001157114">
    <property type="component" value="Unassembled WGS sequence"/>
</dbReference>
<organism evidence="2 3">
    <name type="scientific">Paenibacillus glycanilyticus</name>
    <dbReference type="NCBI Taxonomy" id="126569"/>
    <lineage>
        <taxon>Bacteria</taxon>
        <taxon>Bacillati</taxon>
        <taxon>Bacillota</taxon>
        <taxon>Bacilli</taxon>
        <taxon>Bacillales</taxon>
        <taxon>Paenibacillaceae</taxon>
        <taxon>Paenibacillus</taxon>
    </lineage>
</organism>
<accession>A0ABQ6GER2</accession>
<feature type="transmembrane region" description="Helical" evidence="1">
    <location>
        <begin position="51"/>
        <end position="72"/>
    </location>
</feature>
<evidence type="ECO:0008006" key="4">
    <source>
        <dbReference type="Google" id="ProtNLM"/>
    </source>
</evidence>
<evidence type="ECO:0000313" key="2">
    <source>
        <dbReference type="EMBL" id="GLX68723.1"/>
    </source>
</evidence>
<keyword evidence="1" id="KW-0472">Membrane</keyword>
<sequence length="99" mass="11193">MRNKKANGPLIKGLNPEKTKKLIFIAVVLLVVGMLTLSYCYENGILTNNQAITSGCIVMGISFILLMIDTFARDRTTAFYRLFGSALFLVFLIVRYYIF</sequence>
<evidence type="ECO:0000256" key="1">
    <source>
        <dbReference type="SAM" id="Phobius"/>
    </source>
</evidence>
<dbReference type="EMBL" id="BSSQ01000013">
    <property type="protein sequence ID" value="GLX68723.1"/>
    <property type="molecule type" value="Genomic_DNA"/>
</dbReference>
<evidence type="ECO:0000313" key="3">
    <source>
        <dbReference type="Proteomes" id="UP001157114"/>
    </source>
</evidence>
<name>A0ABQ6GER2_9BACL</name>
<proteinExistence type="predicted"/>
<reference evidence="2 3" key="1">
    <citation type="submission" date="2023-03" db="EMBL/GenBank/DDBJ databases">
        <title>Draft genome sequence of the bacteria which degrade cell wall of Tricholomamatutake.</title>
        <authorList>
            <person name="Konishi Y."/>
            <person name="Fukuta Y."/>
            <person name="Shirasaka N."/>
        </authorList>
    </citation>
    <scope>NUCLEOTIDE SEQUENCE [LARGE SCALE GENOMIC DNA]</scope>
    <source>
        <strain evidence="3">mu1</strain>
    </source>
</reference>
<keyword evidence="1" id="KW-0812">Transmembrane</keyword>
<comment type="caution">
    <text evidence="2">The sequence shown here is derived from an EMBL/GenBank/DDBJ whole genome shotgun (WGS) entry which is preliminary data.</text>
</comment>
<protein>
    <recommendedName>
        <fullName evidence="4">DUF3953 domain-containing protein</fullName>
    </recommendedName>
</protein>